<sequence>MPPSIVEFSRLEVLSSFSDPTEITQIIPAEGRPNETLYIRERWRRADELGGGNWGIVYLQHCLDPGKSNKIRAVKEIRRHIRVDVNRELEAAALFSHHKFEKSFVKSFGWYETANTICLTMEHMDHGDLSRQLYGPLPEAQAQSITAQVVQGLVYMHEKGFAHRDLKPANILVHQPGPDWWVKLADFGFSKRAETGVSEFRSTVFTYTNAVDVWSAGVISFLLMTGKLPFPDNRLETYHRAWPDLPHYELASQNTSQEGFNFIQTSLSIEPLHRPTARDCLSHPWLCEQNGPWRSLGQHESPALPPRPG</sequence>
<evidence type="ECO:0000256" key="2">
    <source>
        <dbReference type="ARBA" id="ARBA00022527"/>
    </source>
</evidence>
<keyword evidence="6" id="KW-0067">ATP-binding</keyword>
<dbReference type="GO" id="GO:0005737">
    <property type="term" value="C:cytoplasm"/>
    <property type="evidence" value="ECO:0007669"/>
    <property type="project" value="TreeGrafter"/>
</dbReference>
<dbReference type="InterPro" id="IPR053235">
    <property type="entry name" value="Ser_Thr_kinase"/>
</dbReference>
<organism evidence="10 11">
    <name type="scientific">Polychaeton citri CBS 116435</name>
    <dbReference type="NCBI Taxonomy" id="1314669"/>
    <lineage>
        <taxon>Eukaryota</taxon>
        <taxon>Fungi</taxon>
        <taxon>Dikarya</taxon>
        <taxon>Ascomycota</taxon>
        <taxon>Pezizomycotina</taxon>
        <taxon>Dothideomycetes</taxon>
        <taxon>Dothideomycetidae</taxon>
        <taxon>Capnodiales</taxon>
        <taxon>Capnodiaceae</taxon>
        <taxon>Polychaeton</taxon>
    </lineage>
</organism>
<dbReference type="GO" id="GO:0005524">
    <property type="term" value="F:ATP binding"/>
    <property type="evidence" value="ECO:0007669"/>
    <property type="project" value="UniProtKB-KW"/>
</dbReference>
<dbReference type="InterPro" id="IPR011009">
    <property type="entry name" value="Kinase-like_dom_sf"/>
</dbReference>
<dbReference type="PROSITE" id="PS50011">
    <property type="entry name" value="PROTEIN_KINASE_DOM"/>
    <property type="match status" value="1"/>
</dbReference>
<keyword evidence="3" id="KW-0808">Transferase</keyword>
<dbReference type="Proteomes" id="UP000799441">
    <property type="component" value="Unassembled WGS sequence"/>
</dbReference>
<evidence type="ECO:0000256" key="6">
    <source>
        <dbReference type="ARBA" id="ARBA00022840"/>
    </source>
</evidence>
<comment type="catalytic activity">
    <reaction evidence="8">
        <text>L-seryl-[protein] + ATP = O-phospho-L-seryl-[protein] + ADP + H(+)</text>
        <dbReference type="Rhea" id="RHEA:17989"/>
        <dbReference type="Rhea" id="RHEA-COMP:9863"/>
        <dbReference type="Rhea" id="RHEA-COMP:11604"/>
        <dbReference type="ChEBI" id="CHEBI:15378"/>
        <dbReference type="ChEBI" id="CHEBI:29999"/>
        <dbReference type="ChEBI" id="CHEBI:30616"/>
        <dbReference type="ChEBI" id="CHEBI:83421"/>
        <dbReference type="ChEBI" id="CHEBI:456216"/>
        <dbReference type="EC" id="2.7.11.1"/>
    </reaction>
</comment>
<keyword evidence="4" id="KW-0547">Nucleotide-binding</keyword>
<evidence type="ECO:0000313" key="10">
    <source>
        <dbReference type="EMBL" id="KAF2720848.1"/>
    </source>
</evidence>
<dbReference type="SMART" id="SM00220">
    <property type="entry name" value="S_TKc"/>
    <property type="match status" value="1"/>
</dbReference>
<feature type="domain" description="Protein kinase" evidence="9">
    <location>
        <begin position="43"/>
        <end position="286"/>
    </location>
</feature>
<dbReference type="EC" id="2.7.11.1" evidence="1"/>
<dbReference type="PROSITE" id="PS00108">
    <property type="entry name" value="PROTEIN_KINASE_ST"/>
    <property type="match status" value="1"/>
</dbReference>
<dbReference type="EMBL" id="MU003795">
    <property type="protein sequence ID" value="KAF2720848.1"/>
    <property type="molecule type" value="Genomic_DNA"/>
</dbReference>
<dbReference type="AlphaFoldDB" id="A0A9P4Q7V7"/>
<evidence type="ECO:0000256" key="8">
    <source>
        <dbReference type="ARBA" id="ARBA00048679"/>
    </source>
</evidence>
<dbReference type="GO" id="GO:0004674">
    <property type="term" value="F:protein serine/threonine kinase activity"/>
    <property type="evidence" value="ECO:0007669"/>
    <property type="project" value="UniProtKB-KW"/>
</dbReference>
<keyword evidence="2" id="KW-0723">Serine/threonine-protein kinase</keyword>
<dbReference type="PANTHER" id="PTHR24361:SF433">
    <property type="entry name" value="PROTEIN KINASE DOMAIN-CONTAINING PROTEIN"/>
    <property type="match status" value="1"/>
</dbReference>
<name>A0A9P4Q7V7_9PEZI</name>
<dbReference type="OrthoDB" id="10252171at2759"/>
<keyword evidence="5 10" id="KW-0418">Kinase</keyword>
<reference evidence="10" key="1">
    <citation type="journal article" date="2020" name="Stud. Mycol.">
        <title>101 Dothideomycetes genomes: a test case for predicting lifestyles and emergence of pathogens.</title>
        <authorList>
            <person name="Haridas S."/>
            <person name="Albert R."/>
            <person name="Binder M."/>
            <person name="Bloem J."/>
            <person name="Labutti K."/>
            <person name="Salamov A."/>
            <person name="Andreopoulos B."/>
            <person name="Baker S."/>
            <person name="Barry K."/>
            <person name="Bills G."/>
            <person name="Bluhm B."/>
            <person name="Cannon C."/>
            <person name="Castanera R."/>
            <person name="Culley D."/>
            <person name="Daum C."/>
            <person name="Ezra D."/>
            <person name="Gonzalez J."/>
            <person name="Henrissat B."/>
            <person name="Kuo A."/>
            <person name="Liang C."/>
            <person name="Lipzen A."/>
            <person name="Lutzoni F."/>
            <person name="Magnuson J."/>
            <person name="Mondo S."/>
            <person name="Nolan M."/>
            <person name="Ohm R."/>
            <person name="Pangilinan J."/>
            <person name="Park H.-J."/>
            <person name="Ramirez L."/>
            <person name="Alfaro M."/>
            <person name="Sun H."/>
            <person name="Tritt A."/>
            <person name="Yoshinaga Y."/>
            <person name="Zwiers L.-H."/>
            <person name="Turgeon B."/>
            <person name="Goodwin S."/>
            <person name="Spatafora J."/>
            <person name="Crous P."/>
            <person name="Grigoriev I."/>
        </authorList>
    </citation>
    <scope>NUCLEOTIDE SEQUENCE</scope>
    <source>
        <strain evidence="10">CBS 116435</strain>
    </source>
</reference>
<proteinExistence type="predicted"/>
<comment type="caution">
    <text evidence="10">The sequence shown here is derived from an EMBL/GenBank/DDBJ whole genome shotgun (WGS) entry which is preliminary data.</text>
</comment>
<evidence type="ECO:0000256" key="5">
    <source>
        <dbReference type="ARBA" id="ARBA00022777"/>
    </source>
</evidence>
<keyword evidence="11" id="KW-1185">Reference proteome</keyword>
<dbReference type="InterPro" id="IPR000719">
    <property type="entry name" value="Prot_kinase_dom"/>
</dbReference>
<dbReference type="Pfam" id="PF00069">
    <property type="entry name" value="Pkinase"/>
    <property type="match status" value="1"/>
</dbReference>
<evidence type="ECO:0000256" key="1">
    <source>
        <dbReference type="ARBA" id="ARBA00012513"/>
    </source>
</evidence>
<accession>A0A9P4Q7V7</accession>
<evidence type="ECO:0000313" key="11">
    <source>
        <dbReference type="Proteomes" id="UP000799441"/>
    </source>
</evidence>
<evidence type="ECO:0000259" key="9">
    <source>
        <dbReference type="PROSITE" id="PS50011"/>
    </source>
</evidence>
<dbReference type="Gene3D" id="1.10.510.10">
    <property type="entry name" value="Transferase(Phosphotransferase) domain 1"/>
    <property type="match status" value="1"/>
</dbReference>
<comment type="catalytic activity">
    <reaction evidence="7">
        <text>L-threonyl-[protein] + ATP = O-phospho-L-threonyl-[protein] + ADP + H(+)</text>
        <dbReference type="Rhea" id="RHEA:46608"/>
        <dbReference type="Rhea" id="RHEA-COMP:11060"/>
        <dbReference type="Rhea" id="RHEA-COMP:11605"/>
        <dbReference type="ChEBI" id="CHEBI:15378"/>
        <dbReference type="ChEBI" id="CHEBI:30013"/>
        <dbReference type="ChEBI" id="CHEBI:30616"/>
        <dbReference type="ChEBI" id="CHEBI:61977"/>
        <dbReference type="ChEBI" id="CHEBI:456216"/>
        <dbReference type="EC" id="2.7.11.1"/>
    </reaction>
</comment>
<evidence type="ECO:0000256" key="4">
    <source>
        <dbReference type="ARBA" id="ARBA00022741"/>
    </source>
</evidence>
<dbReference type="PANTHER" id="PTHR24361">
    <property type="entry name" value="MITOGEN-ACTIVATED KINASE KINASE KINASE"/>
    <property type="match status" value="1"/>
</dbReference>
<protein>
    <recommendedName>
        <fullName evidence="1">non-specific serine/threonine protein kinase</fullName>
        <ecNumber evidence="1">2.7.11.1</ecNumber>
    </recommendedName>
</protein>
<evidence type="ECO:0000256" key="7">
    <source>
        <dbReference type="ARBA" id="ARBA00047899"/>
    </source>
</evidence>
<dbReference type="SUPFAM" id="SSF56112">
    <property type="entry name" value="Protein kinase-like (PK-like)"/>
    <property type="match status" value="1"/>
</dbReference>
<evidence type="ECO:0000256" key="3">
    <source>
        <dbReference type="ARBA" id="ARBA00022679"/>
    </source>
</evidence>
<gene>
    <name evidence="10" type="ORF">K431DRAFT_329385</name>
</gene>
<dbReference type="InterPro" id="IPR008271">
    <property type="entry name" value="Ser/Thr_kinase_AS"/>
</dbReference>